<protein>
    <submittedName>
        <fullName evidence="2">Uncharacterized protein</fullName>
    </submittedName>
</protein>
<reference evidence="3" key="1">
    <citation type="journal article" date="2015" name="PLoS ONE">
        <title>Complete Genome Sequence of Thermus aquaticus Y51MC23.</title>
        <authorList>
            <person name="Brumm P.J."/>
            <person name="Monsma S."/>
            <person name="Keough B."/>
            <person name="Jasinovica S."/>
            <person name="Ferguson E."/>
            <person name="Schoenfeld T."/>
            <person name="Lodes M."/>
            <person name="Mead D.A."/>
        </authorList>
    </citation>
    <scope>NUCLEOTIDE SEQUENCE [LARGE SCALE GENOMIC DNA]</scope>
    <source>
        <strain evidence="3">BAA-2747 / Y51MC23</strain>
    </source>
</reference>
<name>A0ABM5VMW3_THEA5</name>
<evidence type="ECO:0000313" key="3">
    <source>
        <dbReference type="Proteomes" id="UP000058660"/>
    </source>
</evidence>
<keyword evidence="3" id="KW-1185">Reference proteome</keyword>
<evidence type="ECO:0000256" key="1">
    <source>
        <dbReference type="SAM" id="Phobius"/>
    </source>
</evidence>
<gene>
    <name evidence="2" type="ORF">TO73_1659</name>
</gene>
<keyword evidence="1" id="KW-0812">Transmembrane</keyword>
<dbReference type="Proteomes" id="UP000058660">
    <property type="component" value="Chromosome"/>
</dbReference>
<accession>A0ABM5VMW3</accession>
<feature type="transmembrane region" description="Helical" evidence="1">
    <location>
        <begin position="26"/>
        <end position="43"/>
    </location>
</feature>
<sequence length="48" mass="5025">MRENSPPLACASMGAPAKGYKGEDRAFRLGLFALAVSALRLILGSGLF</sequence>
<keyword evidence="1" id="KW-1133">Transmembrane helix</keyword>
<evidence type="ECO:0000313" key="2">
    <source>
        <dbReference type="EMBL" id="ALJ91497.1"/>
    </source>
</evidence>
<keyword evidence="1" id="KW-0472">Membrane</keyword>
<organism evidence="2 3">
    <name type="scientific">Thermus aquaticus (strain ATCC BAA-2747 / Y51MC23)</name>
    <dbReference type="NCBI Taxonomy" id="498848"/>
    <lineage>
        <taxon>Bacteria</taxon>
        <taxon>Thermotogati</taxon>
        <taxon>Deinococcota</taxon>
        <taxon>Deinococci</taxon>
        <taxon>Thermales</taxon>
        <taxon>Thermaceae</taxon>
        <taxon>Thermus</taxon>
    </lineage>
</organism>
<dbReference type="EMBL" id="CP010822">
    <property type="protein sequence ID" value="ALJ91497.1"/>
    <property type="molecule type" value="Genomic_DNA"/>
</dbReference>
<proteinExistence type="predicted"/>